<dbReference type="SUPFAM" id="SSF56784">
    <property type="entry name" value="HAD-like"/>
    <property type="match status" value="1"/>
</dbReference>
<feature type="active site" description="Nucleophile" evidence="14">
    <location>
        <position position="78"/>
    </location>
</feature>
<dbReference type="Gene3D" id="3.40.50.1000">
    <property type="entry name" value="HAD superfamily/HAD-like"/>
    <property type="match status" value="1"/>
</dbReference>
<keyword evidence="8" id="KW-0378">Hydrolase</keyword>
<keyword evidence="9" id="KW-0460">Magnesium</keyword>
<dbReference type="InterPro" id="IPR023214">
    <property type="entry name" value="HAD_sf"/>
</dbReference>
<evidence type="ECO:0000256" key="9">
    <source>
        <dbReference type="ARBA" id="ARBA00022842"/>
    </source>
</evidence>
<dbReference type="EMBL" id="OCNF01000003">
    <property type="protein sequence ID" value="SOD66007.1"/>
    <property type="molecule type" value="Genomic_DNA"/>
</dbReference>
<comment type="cofactor">
    <cofactor evidence="1">
        <name>Mg(2+)</name>
        <dbReference type="ChEBI" id="CHEBI:18420"/>
    </cofactor>
</comment>
<keyword evidence="16" id="KW-1185">Reference proteome</keyword>
<evidence type="ECO:0000256" key="5">
    <source>
        <dbReference type="ARBA" id="ARBA00015196"/>
    </source>
</evidence>
<evidence type="ECO:0000256" key="4">
    <source>
        <dbReference type="ARBA" id="ARBA00012640"/>
    </source>
</evidence>
<dbReference type="EC" id="3.1.3.3" evidence="4"/>
<accession>A0A286E527</accession>
<keyword evidence="7" id="KW-0479">Metal-binding</keyword>
<dbReference type="GO" id="GO:0036424">
    <property type="term" value="F:L-phosphoserine phosphatase activity"/>
    <property type="evidence" value="ECO:0007669"/>
    <property type="project" value="InterPro"/>
</dbReference>
<evidence type="ECO:0000256" key="8">
    <source>
        <dbReference type="ARBA" id="ARBA00022801"/>
    </source>
</evidence>
<name>A0A286E527_9NEIS</name>
<comment type="pathway">
    <text evidence="2">Amino-acid biosynthesis; L-serine biosynthesis; L-serine from 3-phospho-D-glycerate: step 3/3.</text>
</comment>
<evidence type="ECO:0000256" key="6">
    <source>
        <dbReference type="ARBA" id="ARBA00022605"/>
    </source>
</evidence>
<dbReference type="PRINTS" id="PR00119">
    <property type="entry name" value="CATATPASE"/>
</dbReference>
<evidence type="ECO:0000256" key="11">
    <source>
        <dbReference type="ARBA" id="ARBA00031693"/>
    </source>
</evidence>
<organism evidence="15 16">
    <name type="scientific">Alysiella filiformis DSM 16848</name>
    <dbReference type="NCBI Taxonomy" id="1120981"/>
    <lineage>
        <taxon>Bacteria</taxon>
        <taxon>Pseudomonadati</taxon>
        <taxon>Pseudomonadota</taxon>
        <taxon>Betaproteobacteria</taxon>
        <taxon>Neisseriales</taxon>
        <taxon>Neisseriaceae</taxon>
        <taxon>Alysiella</taxon>
    </lineage>
</organism>
<dbReference type="Proteomes" id="UP000219669">
    <property type="component" value="Unassembled WGS sequence"/>
</dbReference>
<reference evidence="15 16" key="1">
    <citation type="submission" date="2017-09" db="EMBL/GenBank/DDBJ databases">
        <authorList>
            <person name="Ehlers B."/>
            <person name="Leendertz F.H."/>
        </authorList>
    </citation>
    <scope>NUCLEOTIDE SEQUENCE [LARGE SCALE GENOMIC DNA]</scope>
    <source>
        <strain evidence="15 16">DSM 16848</strain>
    </source>
</reference>
<dbReference type="RefSeq" id="WP_097113555.1">
    <property type="nucleotide sequence ID" value="NZ_CP083931.1"/>
</dbReference>
<dbReference type="PANTHER" id="PTHR43344:SF2">
    <property type="entry name" value="PHOSPHOSERINE PHOSPHATASE"/>
    <property type="match status" value="1"/>
</dbReference>
<dbReference type="UniPathway" id="UPA00135">
    <property type="reaction ID" value="UER00198"/>
</dbReference>
<dbReference type="GO" id="GO:0006564">
    <property type="term" value="P:L-serine biosynthetic process"/>
    <property type="evidence" value="ECO:0007669"/>
    <property type="project" value="UniProtKB-KW"/>
</dbReference>
<dbReference type="SFLD" id="SFLDS00003">
    <property type="entry name" value="Haloacid_Dehalogenase"/>
    <property type="match status" value="1"/>
</dbReference>
<dbReference type="SFLD" id="SFLDG01137">
    <property type="entry name" value="C1.6.1:_Phosphoserine_Phosphat"/>
    <property type="match status" value="1"/>
</dbReference>
<dbReference type="OrthoDB" id="9792539at2"/>
<evidence type="ECO:0000256" key="14">
    <source>
        <dbReference type="PIRSR" id="PIRSR604469-1"/>
    </source>
</evidence>
<dbReference type="SFLD" id="SFLDG01136">
    <property type="entry name" value="C1.6:_Phosphoserine_Phosphatas"/>
    <property type="match status" value="1"/>
</dbReference>
<dbReference type="CDD" id="cd07500">
    <property type="entry name" value="HAD_PSP"/>
    <property type="match status" value="1"/>
</dbReference>
<proteinExistence type="inferred from homology"/>
<evidence type="ECO:0000256" key="12">
    <source>
        <dbReference type="ARBA" id="ARBA00048138"/>
    </source>
</evidence>
<evidence type="ECO:0000256" key="13">
    <source>
        <dbReference type="ARBA" id="ARBA00048523"/>
    </source>
</evidence>
<comment type="catalytic activity">
    <reaction evidence="12">
        <text>O-phospho-L-serine + H2O = L-serine + phosphate</text>
        <dbReference type="Rhea" id="RHEA:21208"/>
        <dbReference type="ChEBI" id="CHEBI:15377"/>
        <dbReference type="ChEBI" id="CHEBI:33384"/>
        <dbReference type="ChEBI" id="CHEBI:43474"/>
        <dbReference type="ChEBI" id="CHEBI:57524"/>
        <dbReference type="EC" id="3.1.3.3"/>
    </reaction>
</comment>
<dbReference type="SFLD" id="SFLDF00029">
    <property type="entry name" value="phosphoserine_phosphatase"/>
    <property type="match status" value="1"/>
</dbReference>
<sequence>MTHVFVMQHAHFAQADLRATKQFFSLPENGAGDVWRVPVPSDFSLPENVAAELTAAQCDFAVLPDWAFGDDVKLIVSDMDSTLITIECIDEIAAQAGLKNQVAEITERAMRGELDFEQSLRNRVALLAGLPESALQQVYDNTLTLSDGAAYLLRECHEKGVAFVLVSGGFTFFTEKLKTRLGFQAAFANELEIENGVLTGRVLGDVIDAQAKARILQQFHAKIGGKAVAIGDGANDIPMLQAADLGVAFHAKAKTRQAADVCINFGGLDALRKWFR</sequence>
<dbReference type="NCBIfam" id="TIGR00338">
    <property type="entry name" value="serB"/>
    <property type="match status" value="1"/>
</dbReference>
<dbReference type="PANTHER" id="PTHR43344">
    <property type="entry name" value="PHOSPHOSERINE PHOSPHATASE"/>
    <property type="match status" value="1"/>
</dbReference>
<dbReference type="GO" id="GO:0005737">
    <property type="term" value="C:cytoplasm"/>
    <property type="evidence" value="ECO:0007669"/>
    <property type="project" value="TreeGrafter"/>
</dbReference>
<dbReference type="Pfam" id="PF12710">
    <property type="entry name" value="HAD"/>
    <property type="match status" value="1"/>
</dbReference>
<gene>
    <name evidence="15" type="ORF">SAMN02746062_00468</name>
</gene>
<evidence type="ECO:0000256" key="10">
    <source>
        <dbReference type="ARBA" id="ARBA00023299"/>
    </source>
</evidence>
<protein>
    <recommendedName>
        <fullName evidence="5">Phosphoserine phosphatase</fullName>
        <ecNumber evidence="4">3.1.3.3</ecNumber>
    </recommendedName>
    <alternativeName>
        <fullName evidence="11">O-phosphoserine phosphohydrolase</fullName>
    </alternativeName>
</protein>
<evidence type="ECO:0000256" key="1">
    <source>
        <dbReference type="ARBA" id="ARBA00001946"/>
    </source>
</evidence>
<comment type="similarity">
    <text evidence="3">Belongs to the HAD-like hydrolase superfamily. SerB family.</text>
</comment>
<keyword evidence="10" id="KW-0718">Serine biosynthesis</keyword>
<dbReference type="GO" id="GO:0000287">
    <property type="term" value="F:magnesium ion binding"/>
    <property type="evidence" value="ECO:0007669"/>
    <property type="project" value="TreeGrafter"/>
</dbReference>
<evidence type="ECO:0000256" key="2">
    <source>
        <dbReference type="ARBA" id="ARBA00005135"/>
    </source>
</evidence>
<dbReference type="InterPro" id="IPR036412">
    <property type="entry name" value="HAD-like_sf"/>
</dbReference>
<dbReference type="InterPro" id="IPR004469">
    <property type="entry name" value="PSP"/>
</dbReference>
<dbReference type="InterPro" id="IPR050582">
    <property type="entry name" value="HAD-like_SerB"/>
</dbReference>
<evidence type="ECO:0000256" key="7">
    <source>
        <dbReference type="ARBA" id="ARBA00022723"/>
    </source>
</evidence>
<feature type="active site" description="Proton donor" evidence="14">
    <location>
        <position position="80"/>
    </location>
</feature>
<comment type="catalytic activity">
    <reaction evidence="13">
        <text>O-phospho-D-serine + H2O = D-serine + phosphate</text>
        <dbReference type="Rhea" id="RHEA:24873"/>
        <dbReference type="ChEBI" id="CHEBI:15377"/>
        <dbReference type="ChEBI" id="CHEBI:35247"/>
        <dbReference type="ChEBI" id="CHEBI:43474"/>
        <dbReference type="ChEBI" id="CHEBI:58680"/>
        <dbReference type="EC" id="3.1.3.3"/>
    </reaction>
</comment>
<evidence type="ECO:0000313" key="15">
    <source>
        <dbReference type="EMBL" id="SOD66007.1"/>
    </source>
</evidence>
<evidence type="ECO:0000256" key="3">
    <source>
        <dbReference type="ARBA" id="ARBA00009184"/>
    </source>
</evidence>
<dbReference type="NCBIfam" id="TIGR01488">
    <property type="entry name" value="HAD-SF-IB"/>
    <property type="match status" value="1"/>
</dbReference>
<dbReference type="AlphaFoldDB" id="A0A286E527"/>
<evidence type="ECO:0000313" key="16">
    <source>
        <dbReference type="Proteomes" id="UP000219669"/>
    </source>
</evidence>
<keyword evidence="6" id="KW-0028">Amino-acid biosynthesis</keyword>